<evidence type="ECO:0000313" key="1">
    <source>
        <dbReference type="EMBL" id="JAP26727.1"/>
    </source>
</evidence>
<dbReference type="EMBL" id="GEDG01011925">
    <property type="protein sequence ID" value="JAP26727.1"/>
    <property type="molecule type" value="Transcribed_RNA"/>
</dbReference>
<organism evidence="1">
    <name type="scientific">Solanum chacoense</name>
    <name type="common">Chaco potato</name>
    <dbReference type="NCBI Taxonomy" id="4108"/>
    <lineage>
        <taxon>Eukaryota</taxon>
        <taxon>Viridiplantae</taxon>
        <taxon>Streptophyta</taxon>
        <taxon>Embryophyta</taxon>
        <taxon>Tracheophyta</taxon>
        <taxon>Spermatophyta</taxon>
        <taxon>Magnoliopsida</taxon>
        <taxon>eudicotyledons</taxon>
        <taxon>Gunneridae</taxon>
        <taxon>Pentapetalae</taxon>
        <taxon>asterids</taxon>
        <taxon>lamiids</taxon>
        <taxon>Solanales</taxon>
        <taxon>Solanaceae</taxon>
        <taxon>Solanoideae</taxon>
        <taxon>Solaneae</taxon>
        <taxon>Solanum</taxon>
    </lineage>
</organism>
<accession>A0A0V0I309</accession>
<reference evidence="1" key="1">
    <citation type="submission" date="2015-12" db="EMBL/GenBank/DDBJ databases">
        <title>Gene expression during late stages of embryo sac development: a critical building block for successful pollen-pistil interactions.</title>
        <authorList>
            <person name="Liu Y."/>
            <person name="Joly V."/>
            <person name="Sabar M."/>
            <person name="Matton D.P."/>
        </authorList>
    </citation>
    <scope>NUCLEOTIDE SEQUENCE</scope>
</reference>
<protein>
    <submittedName>
        <fullName evidence="1">Putative ovule protein</fullName>
    </submittedName>
</protein>
<proteinExistence type="predicted"/>
<dbReference type="AlphaFoldDB" id="A0A0V0I309"/>
<sequence length="88" mass="9999">MFSDCHWLKKISFRFGKICLLKRMPPKYFAEKCQFPIFVLITLNCKNSKIVRVGSAELLGTCCLNNFLEIIVILIGKATAFCCSCTNL</sequence>
<name>A0A0V0I309_SOLCH</name>